<dbReference type="Pfam" id="PF12311">
    <property type="entry name" value="DUF3632"/>
    <property type="match status" value="1"/>
</dbReference>
<accession>A0ABR1XA41</accession>
<name>A0ABR1XA41_9PEZI</name>
<keyword evidence="2" id="KW-1185">Reference proteome</keyword>
<sequence>MRQRAVPLFRPTRPLPLPKACHQIVQIHPGRGDAPPKQESIERVVVWHTFLDAAELMPYNHPYMAKLARLAADLRYSPKTGQSYGRQTREPRHLTTRAACAERNDFTAPLRDENLDEPARLDRDRRWINKNAFYANIYPLGWPEHADYLHDVLDLAFGPGDNGSKRSDPIWRDAHVSAAAQWILYNGQAIFQEVLNPADFPIMGAKPLRLSLAEWRHCKEGFRGVGDSEGEEGQGKEEVKGLAARAARLMDAVEESMMAVLGPAVAPRDTEEFIYMIARRMKYTLHKGL</sequence>
<gene>
    <name evidence="1" type="ORF">PG997_000218</name>
</gene>
<dbReference type="Proteomes" id="UP001433268">
    <property type="component" value="Unassembled WGS sequence"/>
</dbReference>
<evidence type="ECO:0000313" key="1">
    <source>
        <dbReference type="EMBL" id="KAK8093533.1"/>
    </source>
</evidence>
<dbReference type="GeneID" id="92037593"/>
<protein>
    <submittedName>
        <fullName evidence="1">Uncharacterized protein</fullName>
    </submittedName>
</protein>
<dbReference type="EMBL" id="JAQQWN010000002">
    <property type="protein sequence ID" value="KAK8093533.1"/>
    <property type="molecule type" value="Genomic_DNA"/>
</dbReference>
<proteinExistence type="predicted"/>
<dbReference type="InterPro" id="IPR022085">
    <property type="entry name" value="OpdG"/>
</dbReference>
<evidence type="ECO:0000313" key="2">
    <source>
        <dbReference type="Proteomes" id="UP001433268"/>
    </source>
</evidence>
<organism evidence="1 2">
    <name type="scientific">Apiospora hydei</name>
    <dbReference type="NCBI Taxonomy" id="1337664"/>
    <lineage>
        <taxon>Eukaryota</taxon>
        <taxon>Fungi</taxon>
        <taxon>Dikarya</taxon>
        <taxon>Ascomycota</taxon>
        <taxon>Pezizomycotina</taxon>
        <taxon>Sordariomycetes</taxon>
        <taxon>Xylariomycetidae</taxon>
        <taxon>Amphisphaeriales</taxon>
        <taxon>Apiosporaceae</taxon>
        <taxon>Apiospora</taxon>
    </lineage>
</organism>
<dbReference type="RefSeq" id="XP_066674306.1">
    <property type="nucleotide sequence ID" value="XM_066804533.1"/>
</dbReference>
<comment type="caution">
    <text evidence="1">The sequence shown here is derived from an EMBL/GenBank/DDBJ whole genome shotgun (WGS) entry which is preliminary data.</text>
</comment>
<reference evidence="1 2" key="1">
    <citation type="submission" date="2023-01" db="EMBL/GenBank/DDBJ databases">
        <title>Analysis of 21 Apiospora genomes using comparative genomics revels a genus with tremendous synthesis potential of carbohydrate active enzymes and secondary metabolites.</title>
        <authorList>
            <person name="Sorensen T."/>
        </authorList>
    </citation>
    <scope>NUCLEOTIDE SEQUENCE [LARGE SCALE GENOMIC DNA]</scope>
    <source>
        <strain evidence="1 2">CBS 114990</strain>
    </source>
</reference>